<dbReference type="Pfam" id="PF18096">
    <property type="entry name" value="Thump_like"/>
    <property type="match status" value="1"/>
</dbReference>
<evidence type="ECO:0000313" key="3">
    <source>
        <dbReference type="Proteomes" id="UP001500908"/>
    </source>
</evidence>
<dbReference type="PANTHER" id="PTHR14741:SF32">
    <property type="entry name" value="TRIMETHYLGUANOSINE SYNTHASE"/>
    <property type="match status" value="1"/>
</dbReference>
<dbReference type="RefSeq" id="WP_344976189.1">
    <property type="nucleotide sequence ID" value="NZ_BAABDD010000036.1"/>
</dbReference>
<keyword evidence="3" id="KW-1185">Reference proteome</keyword>
<proteinExistence type="predicted"/>
<dbReference type="PANTHER" id="PTHR14741">
    <property type="entry name" value="S-ADENOSYLMETHIONINE-DEPENDENT METHYLTRANSFERASE RELATED"/>
    <property type="match status" value="1"/>
</dbReference>
<keyword evidence="2" id="KW-0489">Methyltransferase</keyword>
<sequence>MSNERIAAFHALLTPAGQRLLRGLDRAEIDTDPLAVATRLRRELATSDANETEEFSGVGAADLVNAAMTQARLRGRARAKFGERAESMYFTTTGVEQATRASVARYRAARLAATLDVGAVPESPHVADLCCGVGADLIAMAEAGLTVTGLDADPLTAAVAQANIDALDLGDRAHAREADVVGVSPGEWAAVFCDPARRSGRGRVFDPDDYSPPWQEVVELAHGAPAACVKVAPGIDHERVPADAGAEWISVDGEVKEAALWFGAAGSDGAGPRATLLSERGGDPVTVSAAPDLDPPPVASPGRYLYEPDGAIVRAHLVAEAAAAVEGALLDPAIAYITGDRLIDTALCRVYEIQEVMPFSGKRLRSALRERRVGSVTIKKRGSAVDVEKLRRDLKLSGPNSLVVVLTRIGTRPIALLCSEVTDVELQKGTAQAQEAPHAAG</sequence>
<name>A0ABP7GK00_9ACTN</name>
<dbReference type="Gene3D" id="3.40.50.150">
    <property type="entry name" value="Vaccinia Virus protein VP39"/>
    <property type="match status" value="1"/>
</dbReference>
<keyword evidence="2" id="KW-0808">Transferase</keyword>
<dbReference type="SUPFAM" id="SSF53335">
    <property type="entry name" value="S-adenosyl-L-methionine-dependent methyltransferases"/>
    <property type="match status" value="1"/>
</dbReference>
<evidence type="ECO:0000313" key="2">
    <source>
        <dbReference type="EMBL" id="GAA3762634.1"/>
    </source>
</evidence>
<dbReference type="CDD" id="cd02440">
    <property type="entry name" value="AdoMet_MTases"/>
    <property type="match status" value="1"/>
</dbReference>
<dbReference type="GO" id="GO:0032259">
    <property type="term" value="P:methylation"/>
    <property type="evidence" value="ECO:0007669"/>
    <property type="project" value="UniProtKB-KW"/>
</dbReference>
<dbReference type="GO" id="GO:0008168">
    <property type="term" value="F:methyltransferase activity"/>
    <property type="evidence" value="ECO:0007669"/>
    <property type="project" value="UniProtKB-KW"/>
</dbReference>
<dbReference type="InterPro" id="IPR029063">
    <property type="entry name" value="SAM-dependent_MTases_sf"/>
</dbReference>
<gene>
    <name evidence="2" type="ORF">GCM10022402_45290</name>
</gene>
<evidence type="ECO:0000259" key="1">
    <source>
        <dbReference type="Pfam" id="PF18096"/>
    </source>
</evidence>
<protein>
    <submittedName>
        <fullName evidence="2">Class I SAM-dependent methyltransferase</fullName>
    </submittedName>
</protein>
<dbReference type="Proteomes" id="UP001500908">
    <property type="component" value="Unassembled WGS sequence"/>
</dbReference>
<accession>A0ABP7GK00</accession>
<reference evidence="3" key="1">
    <citation type="journal article" date="2019" name="Int. J. Syst. Evol. Microbiol.">
        <title>The Global Catalogue of Microorganisms (GCM) 10K type strain sequencing project: providing services to taxonomists for standard genome sequencing and annotation.</title>
        <authorList>
            <consortium name="The Broad Institute Genomics Platform"/>
            <consortium name="The Broad Institute Genome Sequencing Center for Infectious Disease"/>
            <person name="Wu L."/>
            <person name="Ma J."/>
        </authorList>
    </citation>
    <scope>NUCLEOTIDE SEQUENCE [LARGE SCALE GENOMIC DNA]</scope>
    <source>
        <strain evidence="3">JCM 17137</strain>
    </source>
</reference>
<comment type="caution">
    <text evidence="2">The sequence shown here is derived from an EMBL/GenBank/DDBJ whole genome shotgun (WGS) entry which is preliminary data.</text>
</comment>
<organism evidence="2 3">
    <name type="scientific">Salinactinospora qingdaonensis</name>
    <dbReference type="NCBI Taxonomy" id="702744"/>
    <lineage>
        <taxon>Bacteria</taxon>
        <taxon>Bacillati</taxon>
        <taxon>Actinomycetota</taxon>
        <taxon>Actinomycetes</taxon>
        <taxon>Streptosporangiales</taxon>
        <taxon>Nocardiopsidaceae</taxon>
        <taxon>Salinactinospora</taxon>
    </lineage>
</organism>
<dbReference type="InterPro" id="IPR041497">
    <property type="entry name" value="Thump-like"/>
</dbReference>
<dbReference type="EMBL" id="BAABDD010000036">
    <property type="protein sequence ID" value="GAA3762634.1"/>
    <property type="molecule type" value="Genomic_DNA"/>
</dbReference>
<feature type="domain" description="THUMP-like" evidence="1">
    <location>
        <begin position="349"/>
        <end position="419"/>
    </location>
</feature>